<evidence type="ECO:0000256" key="3">
    <source>
        <dbReference type="ARBA" id="ARBA00022840"/>
    </source>
</evidence>
<dbReference type="RefSeq" id="WP_042739111.1">
    <property type="nucleotide sequence ID" value="NZ_BKAX01000004.1"/>
</dbReference>
<evidence type="ECO:0000313" key="7">
    <source>
        <dbReference type="Proteomes" id="UP000255277"/>
    </source>
</evidence>
<gene>
    <name evidence="6" type="primary">modC</name>
    <name evidence="6" type="ORF">NCTC12195_04011</name>
    <name evidence="5" type="ORF">SGA02_15250</name>
</gene>
<keyword evidence="8" id="KW-1185">Reference proteome</keyword>
<dbReference type="EC" id="3.6.3.25" evidence="6"/>
<dbReference type="GeneID" id="93844455"/>
<dbReference type="Gene3D" id="3.40.50.300">
    <property type="entry name" value="P-loop containing nucleotide triphosphate hydrolases"/>
    <property type="match status" value="1"/>
</dbReference>
<dbReference type="InterPro" id="IPR003439">
    <property type="entry name" value="ABC_transporter-like_ATP-bd"/>
</dbReference>
<dbReference type="GO" id="GO:0016887">
    <property type="term" value="F:ATP hydrolysis activity"/>
    <property type="evidence" value="ECO:0007669"/>
    <property type="project" value="InterPro"/>
</dbReference>
<keyword evidence="6" id="KW-0378">Hydrolase</keyword>
<protein>
    <submittedName>
        <fullName evidence="5">Molybdenum ABC transporter ATP-binding protein</fullName>
    </submittedName>
    <submittedName>
        <fullName evidence="6">Molybdenum transport ATP-binding protein ModC</fullName>
        <ecNumber evidence="6">3.6.3.25</ecNumber>
    </submittedName>
</protein>
<reference evidence="6 7" key="1">
    <citation type="submission" date="2018-06" db="EMBL/GenBank/DDBJ databases">
        <authorList>
            <consortium name="Pathogen Informatics"/>
            <person name="Doyle S."/>
        </authorList>
    </citation>
    <scope>NUCLEOTIDE SEQUENCE [LARGE SCALE GENOMIC DNA]</scope>
    <source>
        <strain evidence="6 7">NCTC12195</strain>
    </source>
</reference>
<dbReference type="Pfam" id="PF00005">
    <property type="entry name" value="ABC_tran"/>
    <property type="match status" value="1"/>
</dbReference>
<dbReference type="STRING" id="1293.SH09_07925"/>
<proteinExistence type="predicted"/>
<evidence type="ECO:0000313" key="6">
    <source>
        <dbReference type="EMBL" id="SUM34486.1"/>
    </source>
</evidence>
<sequence length="204" mass="23053">MIDIHIVQQVRDYRLKVNINDEQPRIYALTGPSGIGKTTVLNIIAGLTPAAKGYIKVNGRVLTDTELGVQVKIQQRRIAYLFQDYQLFPNMTVMQNLTFMSRHSSHITELAKQLNIAHLTSQYPSSLSGGEAQRVALARALTTKPDLILLDEPFSSLDDNTKNESIDLVKQIFNLWKIPIIFVTHSHYEAETLADEIITLKHEL</sequence>
<dbReference type="PANTHER" id="PTHR42781:SF4">
    <property type="entry name" value="SPERMIDINE_PUTRESCINE IMPORT ATP-BINDING PROTEIN POTA"/>
    <property type="match status" value="1"/>
</dbReference>
<feature type="domain" description="ABC transporter" evidence="4">
    <location>
        <begin position="1"/>
        <end position="204"/>
    </location>
</feature>
<dbReference type="SMART" id="SM00382">
    <property type="entry name" value="AAA"/>
    <property type="match status" value="1"/>
</dbReference>
<keyword evidence="1" id="KW-0813">Transport</keyword>
<dbReference type="InterPro" id="IPR017871">
    <property type="entry name" value="ABC_transporter-like_CS"/>
</dbReference>
<evidence type="ECO:0000313" key="8">
    <source>
        <dbReference type="Proteomes" id="UP000321057"/>
    </source>
</evidence>
<reference evidence="5 8" key="2">
    <citation type="submission" date="2019-07" db="EMBL/GenBank/DDBJ databases">
        <title>Whole genome shotgun sequence of Staphylococcus gallinarum NBRC 109767.</title>
        <authorList>
            <person name="Hosoyama A."/>
            <person name="Uohara A."/>
            <person name="Ohji S."/>
            <person name="Ichikawa N."/>
        </authorList>
    </citation>
    <scope>NUCLEOTIDE SEQUENCE [LARGE SCALE GENOMIC DNA]</scope>
    <source>
        <strain evidence="5 8">NBRC 109767</strain>
    </source>
</reference>
<dbReference type="PANTHER" id="PTHR42781">
    <property type="entry name" value="SPERMIDINE/PUTRESCINE IMPORT ATP-BINDING PROTEIN POTA"/>
    <property type="match status" value="1"/>
</dbReference>
<evidence type="ECO:0000256" key="1">
    <source>
        <dbReference type="ARBA" id="ARBA00022448"/>
    </source>
</evidence>
<name>A0A0D0SQF6_STAGA</name>
<dbReference type="SUPFAM" id="SSF52540">
    <property type="entry name" value="P-loop containing nucleoside triphosphate hydrolases"/>
    <property type="match status" value="1"/>
</dbReference>
<dbReference type="EMBL" id="UHDK01000001">
    <property type="protein sequence ID" value="SUM34486.1"/>
    <property type="molecule type" value="Genomic_DNA"/>
</dbReference>
<keyword evidence="3 6" id="KW-0067">ATP-binding</keyword>
<evidence type="ECO:0000259" key="4">
    <source>
        <dbReference type="PROSITE" id="PS50893"/>
    </source>
</evidence>
<accession>A0A0D0SQF6</accession>
<dbReference type="OrthoDB" id="9802264at2"/>
<dbReference type="PROSITE" id="PS00211">
    <property type="entry name" value="ABC_TRANSPORTER_1"/>
    <property type="match status" value="1"/>
</dbReference>
<dbReference type="InterPro" id="IPR027417">
    <property type="entry name" value="P-loop_NTPase"/>
</dbReference>
<evidence type="ECO:0000256" key="2">
    <source>
        <dbReference type="ARBA" id="ARBA00022741"/>
    </source>
</evidence>
<dbReference type="AlphaFoldDB" id="A0A0D0SQF6"/>
<dbReference type="Proteomes" id="UP000255277">
    <property type="component" value="Unassembled WGS sequence"/>
</dbReference>
<dbReference type="InterPro" id="IPR003593">
    <property type="entry name" value="AAA+_ATPase"/>
</dbReference>
<dbReference type="PROSITE" id="PS50893">
    <property type="entry name" value="ABC_TRANSPORTER_2"/>
    <property type="match status" value="1"/>
</dbReference>
<keyword evidence="2" id="KW-0547">Nucleotide-binding</keyword>
<evidence type="ECO:0000313" key="5">
    <source>
        <dbReference type="EMBL" id="GEQ05697.1"/>
    </source>
</evidence>
<organism evidence="6 7">
    <name type="scientific">Staphylococcus gallinarum</name>
    <dbReference type="NCBI Taxonomy" id="1293"/>
    <lineage>
        <taxon>Bacteria</taxon>
        <taxon>Bacillati</taxon>
        <taxon>Bacillota</taxon>
        <taxon>Bacilli</taxon>
        <taxon>Bacillales</taxon>
        <taxon>Staphylococcaceae</taxon>
        <taxon>Staphylococcus</taxon>
    </lineage>
</organism>
<dbReference type="GO" id="GO:0005524">
    <property type="term" value="F:ATP binding"/>
    <property type="evidence" value="ECO:0007669"/>
    <property type="project" value="UniProtKB-KW"/>
</dbReference>
<dbReference type="Proteomes" id="UP000321057">
    <property type="component" value="Unassembled WGS sequence"/>
</dbReference>
<dbReference type="EMBL" id="BKAX01000004">
    <property type="protein sequence ID" value="GEQ05697.1"/>
    <property type="molecule type" value="Genomic_DNA"/>
</dbReference>
<dbReference type="InterPro" id="IPR050093">
    <property type="entry name" value="ABC_SmlMolc_Importer"/>
</dbReference>